<proteinExistence type="predicted"/>
<dbReference type="Gene3D" id="3.20.20.150">
    <property type="entry name" value="Divalent-metal-dependent TIM barrel enzymes"/>
    <property type="match status" value="1"/>
</dbReference>
<dbReference type="SUPFAM" id="SSF51658">
    <property type="entry name" value="Xylose isomerase-like"/>
    <property type="match status" value="1"/>
</dbReference>
<gene>
    <name evidence="2" type="ORF">NA23_03500</name>
</gene>
<sequence length="258" mass="30158">MSLKRKRKCVSTSLIRANVSLLKTLPNSTHYELTFFKKEDLPVVLDFLNEKGATFGIHAPFVFRYQAVHPNPSSLSTELRKETYEKNEQCCKLAKEIGAEYVVIHFPNAKQTENWLKDKNILKEAIEHVRNLSNYCQVRIENVYYNEYFHNAKDYRWFLEQTGTTLCLDLGHLLLDSERYGFSTVEFVDVVEEYISEVHLYYADSKVYEKCHHAPWGCSAEFKILLERIRSLNCDFTLEASNDCQEGLEKLIAFWEGL</sequence>
<dbReference type="KEGG" id="fia:NA23_03500"/>
<name>A0AAI8CL51_FERIS</name>
<accession>A0AAI8CL51</accession>
<dbReference type="InterPro" id="IPR036237">
    <property type="entry name" value="Xyl_isomerase-like_sf"/>
</dbReference>
<evidence type="ECO:0000259" key="1">
    <source>
        <dbReference type="Pfam" id="PF01261"/>
    </source>
</evidence>
<organism evidence="2 3">
    <name type="scientific">Fervidobacterium islandicum</name>
    <dbReference type="NCBI Taxonomy" id="2423"/>
    <lineage>
        <taxon>Bacteria</taxon>
        <taxon>Thermotogati</taxon>
        <taxon>Thermotogota</taxon>
        <taxon>Thermotogae</taxon>
        <taxon>Thermotogales</taxon>
        <taxon>Fervidobacteriaceae</taxon>
        <taxon>Fervidobacterium</taxon>
    </lineage>
</organism>
<dbReference type="InterPro" id="IPR013022">
    <property type="entry name" value="Xyl_isomerase-like_TIM-brl"/>
</dbReference>
<reference evidence="2 3" key="1">
    <citation type="journal article" date="2015" name="Stand. Genomic Sci.">
        <title>Genome sequence of a native-feather degrading extremely thermophilic Eubacterium, Fervidobacterium islandicum AW-1.</title>
        <authorList>
            <person name="Lee Y.J."/>
            <person name="Jeong H."/>
            <person name="Park G.S."/>
            <person name="Kwak Y."/>
            <person name="Lee S.J."/>
            <person name="Lee S.J."/>
            <person name="Park M.K."/>
            <person name="Kim J.Y."/>
            <person name="Kang H.K."/>
            <person name="Shin J.H."/>
            <person name="Lee D.W."/>
        </authorList>
    </citation>
    <scope>NUCLEOTIDE SEQUENCE [LARGE SCALE GENOMIC DNA]</scope>
    <source>
        <strain evidence="2 3">AW-1</strain>
    </source>
</reference>
<dbReference type="InterPro" id="IPR050312">
    <property type="entry name" value="IolE/XylAMocC-like"/>
</dbReference>
<evidence type="ECO:0000313" key="2">
    <source>
        <dbReference type="EMBL" id="AMW32448.1"/>
    </source>
</evidence>
<dbReference type="PANTHER" id="PTHR12110">
    <property type="entry name" value="HYDROXYPYRUVATE ISOMERASE"/>
    <property type="match status" value="1"/>
</dbReference>
<evidence type="ECO:0000313" key="3">
    <source>
        <dbReference type="Proteomes" id="UP000093740"/>
    </source>
</evidence>
<dbReference type="PANTHER" id="PTHR12110:SF53">
    <property type="entry name" value="BLR5974 PROTEIN"/>
    <property type="match status" value="1"/>
</dbReference>
<dbReference type="Proteomes" id="UP000093740">
    <property type="component" value="Chromosome"/>
</dbReference>
<dbReference type="Pfam" id="PF01261">
    <property type="entry name" value="AP_endonuc_2"/>
    <property type="match status" value="1"/>
</dbReference>
<dbReference type="AlphaFoldDB" id="A0AAI8CL51"/>
<feature type="domain" description="Xylose isomerase-like TIM barrel" evidence="1">
    <location>
        <begin position="41"/>
        <end position="239"/>
    </location>
</feature>
<keyword evidence="3" id="KW-1185">Reference proteome</keyword>
<dbReference type="RefSeq" id="WP_033191086.1">
    <property type="nucleotide sequence ID" value="NZ_CP014334.2"/>
</dbReference>
<protein>
    <submittedName>
        <fullName evidence="2">TIM barrel protein</fullName>
    </submittedName>
</protein>
<dbReference type="EMBL" id="CP014334">
    <property type="protein sequence ID" value="AMW32448.1"/>
    <property type="molecule type" value="Genomic_DNA"/>
</dbReference>